<keyword evidence="9 18" id="KW-0812">Transmembrane</keyword>
<keyword evidence="3" id="KW-1003">Cell membrane</keyword>
<dbReference type="PRINTS" id="PR00864">
    <property type="entry name" value="PREPILNPTASE"/>
</dbReference>
<evidence type="ECO:0000256" key="4">
    <source>
        <dbReference type="ARBA" id="ARBA00022519"/>
    </source>
</evidence>
<evidence type="ECO:0000256" key="18">
    <source>
        <dbReference type="RuleBase" id="RU003794"/>
    </source>
</evidence>
<feature type="transmembrane region" description="Helical" evidence="19">
    <location>
        <begin position="12"/>
        <end position="33"/>
    </location>
</feature>
<evidence type="ECO:0000313" key="22">
    <source>
        <dbReference type="EMBL" id="ROO28462.1"/>
    </source>
</evidence>
<dbReference type="InParanoid" id="A0A423PSC6"/>
<dbReference type="PANTHER" id="PTHR30487:SF0">
    <property type="entry name" value="PREPILIN LEADER PEPTIDASE_N-METHYLTRANSFERASE-RELATED"/>
    <property type="match status" value="1"/>
</dbReference>
<evidence type="ECO:0000313" key="23">
    <source>
        <dbReference type="Proteomes" id="UP000285310"/>
    </source>
</evidence>
<evidence type="ECO:0000256" key="9">
    <source>
        <dbReference type="ARBA" id="ARBA00022692"/>
    </source>
</evidence>
<evidence type="ECO:0000256" key="11">
    <source>
        <dbReference type="ARBA" id="ARBA00022989"/>
    </source>
</evidence>
<feature type="transmembrane region" description="Helical" evidence="19">
    <location>
        <begin position="185"/>
        <end position="207"/>
    </location>
</feature>
<evidence type="ECO:0000256" key="13">
    <source>
        <dbReference type="ARBA" id="ARBA00023268"/>
    </source>
</evidence>
<comment type="subcellular location">
    <subcellularLocation>
        <location evidence="1">Cell inner membrane</location>
        <topology evidence="1">Multi-pass membrane protein</topology>
    </subcellularLocation>
    <subcellularLocation>
        <location evidence="18">Cell membrane</location>
        <topology evidence="18">Multi-pass membrane protein</topology>
    </subcellularLocation>
</comment>
<evidence type="ECO:0000256" key="5">
    <source>
        <dbReference type="ARBA" id="ARBA00022603"/>
    </source>
</evidence>
<dbReference type="GO" id="GO:0006465">
    <property type="term" value="P:signal peptide processing"/>
    <property type="evidence" value="ECO:0007669"/>
    <property type="project" value="TreeGrafter"/>
</dbReference>
<keyword evidence="4" id="KW-0997">Cell inner membrane</keyword>
<keyword evidence="12 19" id="KW-0472">Membrane</keyword>
<dbReference type="GO" id="GO:0004190">
    <property type="term" value="F:aspartic-type endopeptidase activity"/>
    <property type="evidence" value="ECO:0007669"/>
    <property type="project" value="UniProtKB-EC"/>
</dbReference>
<keyword evidence="5 18" id="KW-0489">Methyltransferase</keyword>
<keyword evidence="11 19" id="KW-1133">Transmembrane helix</keyword>
<dbReference type="AlphaFoldDB" id="A0A423PSC6"/>
<evidence type="ECO:0000256" key="14">
    <source>
        <dbReference type="ARBA" id="ARBA00050401"/>
    </source>
</evidence>
<evidence type="ECO:0000256" key="2">
    <source>
        <dbReference type="ARBA" id="ARBA00005801"/>
    </source>
</evidence>
<feature type="transmembrane region" description="Helical" evidence="19">
    <location>
        <begin position="267"/>
        <end position="287"/>
    </location>
</feature>
<comment type="function">
    <text evidence="18">Plays an essential role in type IV pili and type II pseudopili formation by proteolytically removing the leader sequence from substrate proteins and subsequently monomethylating the alpha-amino group of the newly exposed N-terminal phenylalanine.</text>
</comment>
<sequence length="293" mass="30740">MADTLTGLPVAFVYIAIGLIALVLGSFFNVVIVRLPRMMIARWQAETTDATADLDGSGPDHALSLSFPASHCPTCATPIRYRHNLPIVGYLLLRGRCSACGTQISWLYPIIELLSLAAAGVAVARFGLTGAALGAYLLSAYLLILAAIDARTQLLPDVLTLSLLWLGLLASLWHGQFTDISPPDAIMGAAAGYGVLWLVFQGFAALTGKHGMGYGDFKLLAALGAWLGWQSLPLVVIIASTGGALVGGTLLATGRMERDTPMPFGPWLAAAGWLALIAGDTITAAYLRYAGLG</sequence>
<dbReference type="EC" id="2.1.1.-" evidence="18"/>
<gene>
    <name evidence="22" type="ORF">SAJA_07950</name>
</gene>
<evidence type="ECO:0000256" key="19">
    <source>
        <dbReference type="SAM" id="Phobius"/>
    </source>
</evidence>
<keyword evidence="8" id="KW-0949">S-adenosyl-L-methionine</keyword>
<keyword evidence="13 18" id="KW-0511">Multifunctional enzyme</keyword>
<evidence type="ECO:0000256" key="16">
    <source>
        <dbReference type="ARBA" id="ARBA00071870"/>
    </source>
</evidence>
<dbReference type="Pfam" id="PF01478">
    <property type="entry name" value="Peptidase_A24"/>
    <property type="match status" value="1"/>
</dbReference>
<evidence type="ECO:0000256" key="3">
    <source>
        <dbReference type="ARBA" id="ARBA00022475"/>
    </source>
</evidence>
<feature type="domain" description="Prepilin type IV endopeptidase peptidase" evidence="20">
    <location>
        <begin position="137"/>
        <end position="247"/>
    </location>
</feature>
<evidence type="ECO:0000256" key="6">
    <source>
        <dbReference type="ARBA" id="ARBA00022670"/>
    </source>
</evidence>
<dbReference type="EC" id="3.4.23.43" evidence="15 18"/>
<dbReference type="InterPro" id="IPR010627">
    <property type="entry name" value="Prepilin_pept_A24_N"/>
</dbReference>
<organism evidence="22 23">
    <name type="scientific">Salinisphaera japonica YTM-1</name>
    <dbReference type="NCBI Taxonomy" id="1209778"/>
    <lineage>
        <taxon>Bacteria</taxon>
        <taxon>Pseudomonadati</taxon>
        <taxon>Pseudomonadota</taxon>
        <taxon>Gammaproteobacteria</taxon>
        <taxon>Salinisphaerales</taxon>
        <taxon>Salinisphaeraceae</taxon>
        <taxon>Salinisphaera</taxon>
    </lineage>
</organism>
<feature type="domain" description="Prepilin peptidase A24 N-terminal" evidence="21">
    <location>
        <begin position="20"/>
        <end position="125"/>
    </location>
</feature>
<proteinExistence type="inferred from homology"/>
<keyword evidence="7 18" id="KW-0808">Transferase</keyword>
<evidence type="ECO:0000256" key="1">
    <source>
        <dbReference type="ARBA" id="ARBA00004429"/>
    </source>
</evidence>
<dbReference type="FunCoup" id="A0A423PSC6">
    <property type="interactions" value="296"/>
</dbReference>
<dbReference type="InterPro" id="IPR050882">
    <property type="entry name" value="Prepilin_peptidase/N-MTase"/>
</dbReference>
<comment type="catalytic activity">
    <reaction evidence="14 18">
        <text>Typically cleaves a -Gly-|-Phe- bond to release an N-terminal, basic peptide of 5-8 residues from type IV prepilin, and then N-methylates the new N-terminal amino group, the methyl donor being S-adenosyl-L-methionine.</text>
        <dbReference type="EC" id="3.4.23.43"/>
    </reaction>
</comment>
<name>A0A423PSC6_9GAMM</name>
<dbReference type="OrthoDB" id="9789291at2"/>
<feature type="transmembrane region" description="Helical" evidence="19">
    <location>
        <begin position="106"/>
        <end position="124"/>
    </location>
</feature>
<keyword evidence="23" id="KW-1185">Reference proteome</keyword>
<evidence type="ECO:0000259" key="20">
    <source>
        <dbReference type="Pfam" id="PF01478"/>
    </source>
</evidence>
<dbReference type="InterPro" id="IPR000045">
    <property type="entry name" value="Prepilin_IV_endopep_pep"/>
</dbReference>
<dbReference type="Pfam" id="PF06750">
    <property type="entry name" value="A24_N_bact"/>
    <property type="match status" value="1"/>
</dbReference>
<accession>A0A423PSC6</accession>
<dbReference type="Proteomes" id="UP000285310">
    <property type="component" value="Unassembled WGS sequence"/>
</dbReference>
<dbReference type="Gene3D" id="1.20.120.1220">
    <property type="match status" value="1"/>
</dbReference>
<comment type="similarity">
    <text evidence="2 17">Belongs to the peptidase A24 family.</text>
</comment>
<dbReference type="GO" id="GO:0005886">
    <property type="term" value="C:plasma membrane"/>
    <property type="evidence" value="ECO:0007669"/>
    <property type="project" value="UniProtKB-SubCell"/>
</dbReference>
<feature type="transmembrane region" description="Helical" evidence="19">
    <location>
        <begin position="155"/>
        <end position="173"/>
    </location>
</feature>
<evidence type="ECO:0000256" key="12">
    <source>
        <dbReference type="ARBA" id="ARBA00023136"/>
    </source>
</evidence>
<keyword evidence="10 18" id="KW-0378">Hydrolase</keyword>
<dbReference type="InterPro" id="IPR014032">
    <property type="entry name" value="Peptidase_A24A_bac"/>
</dbReference>
<dbReference type="GO" id="GO:0032259">
    <property type="term" value="P:methylation"/>
    <property type="evidence" value="ECO:0007669"/>
    <property type="project" value="UniProtKB-KW"/>
</dbReference>
<dbReference type="PANTHER" id="PTHR30487">
    <property type="entry name" value="TYPE 4 PREPILIN-LIKE PROTEINS LEADER PEPTIDE-PROCESSING ENZYME"/>
    <property type="match status" value="1"/>
</dbReference>
<feature type="transmembrane region" description="Helical" evidence="19">
    <location>
        <begin position="130"/>
        <end position="148"/>
    </location>
</feature>
<evidence type="ECO:0000256" key="7">
    <source>
        <dbReference type="ARBA" id="ARBA00022679"/>
    </source>
</evidence>
<evidence type="ECO:0000256" key="8">
    <source>
        <dbReference type="ARBA" id="ARBA00022691"/>
    </source>
</evidence>
<reference evidence="22 23" key="1">
    <citation type="submission" date="2013-10" db="EMBL/GenBank/DDBJ databases">
        <title>Salinisphaera japonica YTM-1 Genome Sequencing.</title>
        <authorList>
            <person name="Lai Q."/>
            <person name="Li C."/>
            <person name="Shao Z."/>
        </authorList>
    </citation>
    <scope>NUCLEOTIDE SEQUENCE [LARGE SCALE GENOMIC DNA]</scope>
    <source>
        <strain evidence="22 23">YTM-1</strain>
    </source>
</reference>
<feature type="transmembrane region" description="Helical" evidence="19">
    <location>
        <begin position="219"/>
        <end position="247"/>
    </location>
</feature>
<dbReference type="GO" id="GO:0008168">
    <property type="term" value="F:methyltransferase activity"/>
    <property type="evidence" value="ECO:0007669"/>
    <property type="project" value="UniProtKB-KW"/>
</dbReference>
<dbReference type="FunFam" id="1.20.120.1220:FF:000001">
    <property type="entry name" value="Type 4 prepilin-like proteins leader peptide-processing enzyme"/>
    <property type="match status" value="1"/>
</dbReference>
<evidence type="ECO:0000256" key="15">
    <source>
        <dbReference type="ARBA" id="ARBA00067082"/>
    </source>
</evidence>
<protein>
    <recommendedName>
        <fullName evidence="16 18">Prepilin leader peptidase/N-methyltransferase</fullName>
        <ecNumber evidence="18">2.1.1.-</ecNumber>
        <ecNumber evidence="15 18">3.4.23.43</ecNumber>
    </recommendedName>
</protein>
<dbReference type="EMBL" id="AYKG01000021">
    <property type="protein sequence ID" value="ROO28462.1"/>
    <property type="molecule type" value="Genomic_DNA"/>
</dbReference>
<evidence type="ECO:0000259" key="21">
    <source>
        <dbReference type="Pfam" id="PF06750"/>
    </source>
</evidence>
<comment type="caution">
    <text evidence="22">The sequence shown here is derived from an EMBL/GenBank/DDBJ whole genome shotgun (WGS) entry which is preliminary data.</text>
</comment>
<dbReference type="RefSeq" id="WP_123658108.1">
    <property type="nucleotide sequence ID" value="NZ_AYKG01000021.1"/>
</dbReference>
<keyword evidence="6 18" id="KW-0645">Protease</keyword>
<evidence type="ECO:0000256" key="17">
    <source>
        <dbReference type="RuleBase" id="RU003793"/>
    </source>
</evidence>
<evidence type="ECO:0000256" key="10">
    <source>
        <dbReference type="ARBA" id="ARBA00022801"/>
    </source>
</evidence>